<dbReference type="PROSITE" id="PS50878">
    <property type="entry name" value="RT_POL"/>
    <property type="match status" value="1"/>
</dbReference>
<dbReference type="InterPro" id="IPR000477">
    <property type="entry name" value="RT_dom"/>
</dbReference>
<sequence>RIVILGDFNIDLAWDMHNDYTLLLESFSLHNIIHEPTRITSTSSTLIDHALCNIDSGVCAGVYSDPIADHLPIFVILQNQLSINANLCPKMRTKVNYVLLRNILEQTNFYALYNHDINNEYQNFVHTLKNATTQSADSRTNSRYGEPVCPWMTSQILGVLKEKDSWYRKWKQNKSNKYYLGQFKRLRNASVSLMRKRKRQYYSSLIEQADGNAQKIWDIVNHAIGLRSNRRVQPELANQEMVDNFNDYFTNIGPLLAAQLPHVIVSRRLPASVVNTFVLQEIEMAEIASTIGSLRVNKSAGLDTVPVKLIKDNIDILGVHLLHLFNHSLESGIYPNDLKTAKVVPIFKEGNTSEPSSYRPISVLSVINTIFEKIICKHIQEFISKYNIICPSQHGFRPNRSTSSAVFVLTQLLNKALHENKIAVVVYLDISKAFDTVNHNILLNKLHEYGFRGKILELFQSYLSKRTQCVTINNFISTPQTVLTGIPQGSVLGPILFSLYVNDFPSVLSLSEAFMYADDTALVFVGDTISELQGKINEELTRVLTWFSSNQLTLNIKKTKYTVFHSRRKQTNSEELAIYLDNVQLLHVSCYKYLGVLFETDMHWKNQIKNMSTKLAHGCYTLLKAREFFNPSILRILYFAFVHSHLNYCIESWGGTYTTYLEPLSRLQKRAMRLITYSRYTEPSGPLFRSVRVLPLDLLYNLKIAETVLKIIKTNDPLPLHLFKLPLRNTRAATNNLFNLPPCRNVYGERLIEFNGALVWNDIPTDIKCKPNILPSLKKYLINL</sequence>
<organism evidence="2">
    <name type="scientific">Ixodes ricinus</name>
    <name type="common">Common tick</name>
    <name type="synonym">Acarus ricinus</name>
    <dbReference type="NCBI Taxonomy" id="34613"/>
    <lineage>
        <taxon>Eukaryota</taxon>
        <taxon>Metazoa</taxon>
        <taxon>Ecdysozoa</taxon>
        <taxon>Arthropoda</taxon>
        <taxon>Chelicerata</taxon>
        <taxon>Arachnida</taxon>
        <taxon>Acari</taxon>
        <taxon>Parasitiformes</taxon>
        <taxon>Ixodida</taxon>
        <taxon>Ixodoidea</taxon>
        <taxon>Ixodidae</taxon>
        <taxon>Ixodinae</taxon>
        <taxon>Ixodes</taxon>
    </lineage>
</organism>
<dbReference type="EMBL" id="GEGO01003698">
    <property type="protein sequence ID" value="JAR91706.1"/>
    <property type="molecule type" value="Transcribed_RNA"/>
</dbReference>
<feature type="non-terminal residue" evidence="2">
    <location>
        <position position="1"/>
    </location>
</feature>
<dbReference type="PANTHER" id="PTHR33332">
    <property type="entry name" value="REVERSE TRANSCRIPTASE DOMAIN-CONTAINING PROTEIN"/>
    <property type="match status" value="1"/>
</dbReference>
<proteinExistence type="predicted"/>
<name>A0A147BLS4_IXORI</name>
<evidence type="ECO:0000259" key="1">
    <source>
        <dbReference type="PROSITE" id="PS50878"/>
    </source>
</evidence>
<evidence type="ECO:0000313" key="2">
    <source>
        <dbReference type="EMBL" id="JAR91706.1"/>
    </source>
</evidence>
<accession>A0A147BLS4</accession>
<dbReference type="Pfam" id="PF00078">
    <property type="entry name" value="RVT_1"/>
    <property type="match status" value="1"/>
</dbReference>
<reference evidence="2" key="1">
    <citation type="journal article" date="2018" name="PLoS Negl. Trop. Dis.">
        <title>Sialome diversity of ticks revealed by RNAseq of single tick salivary glands.</title>
        <authorList>
            <person name="Perner J."/>
            <person name="Kropackova S."/>
            <person name="Kopacek P."/>
            <person name="Ribeiro J.M."/>
        </authorList>
    </citation>
    <scope>NUCLEOTIDE SEQUENCE</scope>
    <source>
        <strain evidence="2">Siblings of single egg batch collected in Ceske Budejovice</strain>
        <tissue evidence="2">Salivary glands</tissue>
    </source>
</reference>
<feature type="domain" description="Reverse transcriptase" evidence="1">
    <location>
        <begin position="327"/>
        <end position="598"/>
    </location>
</feature>
<dbReference type="InterPro" id="IPR036691">
    <property type="entry name" value="Endo/exonu/phosph_ase_sf"/>
</dbReference>
<dbReference type="SUPFAM" id="SSF56219">
    <property type="entry name" value="DNase I-like"/>
    <property type="match status" value="1"/>
</dbReference>
<dbReference type="InterPro" id="IPR043502">
    <property type="entry name" value="DNA/RNA_pol_sf"/>
</dbReference>
<dbReference type="CDD" id="cd01650">
    <property type="entry name" value="RT_nLTR_like"/>
    <property type="match status" value="1"/>
</dbReference>
<dbReference type="GO" id="GO:0071897">
    <property type="term" value="P:DNA biosynthetic process"/>
    <property type="evidence" value="ECO:0007669"/>
    <property type="project" value="UniProtKB-ARBA"/>
</dbReference>
<protein>
    <submittedName>
        <fullName evidence="2">Putative tick transposon</fullName>
    </submittedName>
</protein>
<dbReference type="SUPFAM" id="SSF56672">
    <property type="entry name" value="DNA/RNA polymerases"/>
    <property type="match status" value="1"/>
</dbReference>
<dbReference type="AlphaFoldDB" id="A0A147BLS4"/>